<dbReference type="Gene3D" id="1.10.287.310">
    <property type="match status" value="1"/>
</dbReference>
<dbReference type="HAMAP" id="MF_00374">
    <property type="entry name" value="Ribosomal_uL29"/>
    <property type="match status" value="1"/>
</dbReference>
<dbReference type="GO" id="GO:0003735">
    <property type="term" value="F:structural constituent of ribosome"/>
    <property type="evidence" value="ECO:0007669"/>
    <property type="project" value="InterPro"/>
</dbReference>
<dbReference type="PANTHER" id="PTHR10916">
    <property type="entry name" value="60S RIBOSOMAL PROTEIN L35/50S RIBOSOMAL PROTEIN L29"/>
    <property type="match status" value="1"/>
</dbReference>
<sequence length="67" mass="8054">MELKKIREMSEAELNSELVRMKKDLFNLRFQHVTGQLENPIKMRETKRDIARVKTIIREKELAKVQD</sequence>
<keyword evidence="3 5" id="KW-0687">Ribonucleoprotein</keyword>
<evidence type="ECO:0000256" key="3">
    <source>
        <dbReference type="ARBA" id="ARBA00023274"/>
    </source>
</evidence>
<evidence type="ECO:0000313" key="7">
    <source>
        <dbReference type="Proteomes" id="UP000644115"/>
    </source>
</evidence>
<dbReference type="NCBIfam" id="TIGR00012">
    <property type="entry name" value="L29"/>
    <property type="match status" value="1"/>
</dbReference>
<gene>
    <name evidence="5 6" type="primary">rpmC</name>
    <name evidence="6" type="ORF">H8876_00820</name>
</gene>
<organism evidence="6 7">
    <name type="scientific">Lentihominibacter faecis</name>
    <dbReference type="NCBI Taxonomy" id="2764712"/>
    <lineage>
        <taxon>Bacteria</taxon>
        <taxon>Bacillati</taxon>
        <taxon>Bacillota</taxon>
        <taxon>Clostridia</taxon>
        <taxon>Peptostreptococcales</taxon>
        <taxon>Anaerovoracaceae</taxon>
        <taxon>Lentihominibacter</taxon>
    </lineage>
</organism>
<dbReference type="PANTHER" id="PTHR10916:SF0">
    <property type="entry name" value="LARGE RIBOSOMAL SUBUNIT PROTEIN UL29C"/>
    <property type="match status" value="1"/>
</dbReference>
<comment type="caution">
    <text evidence="6">The sequence shown here is derived from an EMBL/GenBank/DDBJ whole genome shotgun (WGS) entry which is preliminary data.</text>
</comment>
<dbReference type="InterPro" id="IPR036049">
    <property type="entry name" value="Ribosomal_uL29_sf"/>
</dbReference>
<evidence type="ECO:0000256" key="1">
    <source>
        <dbReference type="ARBA" id="ARBA00009254"/>
    </source>
</evidence>
<dbReference type="InterPro" id="IPR050063">
    <property type="entry name" value="Ribosomal_protein_uL29"/>
</dbReference>
<dbReference type="CDD" id="cd00427">
    <property type="entry name" value="Ribosomal_L29_HIP"/>
    <property type="match status" value="1"/>
</dbReference>
<dbReference type="InterPro" id="IPR018254">
    <property type="entry name" value="Ribosomal_uL29_CS"/>
</dbReference>
<dbReference type="GO" id="GO:0022625">
    <property type="term" value="C:cytosolic large ribosomal subunit"/>
    <property type="evidence" value="ECO:0007669"/>
    <property type="project" value="TreeGrafter"/>
</dbReference>
<accession>A0A923NAN6</accession>
<dbReference type="InterPro" id="IPR001854">
    <property type="entry name" value="Ribosomal_uL29"/>
</dbReference>
<evidence type="ECO:0000256" key="4">
    <source>
        <dbReference type="ARBA" id="ARBA00035204"/>
    </source>
</evidence>
<evidence type="ECO:0000256" key="5">
    <source>
        <dbReference type="HAMAP-Rule" id="MF_00374"/>
    </source>
</evidence>
<keyword evidence="2 5" id="KW-0689">Ribosomal protein</keyword>
<dbReference type="EMBL" id="JACRWC010000013">
    <property type="protein sequence ID" value="MBC5998564.1"/>
    <property type="molecule type" value="Genomic_DNA"/>
</dbReference>
<comment type="similarity">
    <text evidence="1 5">Belongs to the universal ribosomal protein uL29 family.</text>
</comment>
<dbReference type="PROSITE" id="PS00579">
    <property type="entry name" value="RIBOSOMAL_L29"/>
    <property type="match status" value="1"/>
</dbReference>
<protein>
    <recommendedName>
        <fullName evidence="4 5">Large ribosomal subunit protein uL29</fullName>
    </recommendedName>
</protein>
<reference evidence="6" key="1">
    <citation type="submission" date="2020-08" db="EMBL/GenBank/DDBJ databases">
        <authorList>
            <person name="Liu C."/>
            <person name="Sun Q."/>
        </authorList>
    </citation>
    <scope>NUCLEOTIDE SEQUENCE</scope>
    <source>
        <strain evidence="6">BX16</strain>
    </source>
</reference>
<evidence type="ECO:0000313" key="6">
    <source>
        <dbReference type="EMBL" id="MBC5998564.1"/>
    </source>
</evidence>
<dbReference type="AlphaFoldDB" id="A0A923NAN6"/>
<dbReference type="Proteomes" id="UP000644115">
    <property type="component" value="Unassembled WGS sequence"/>
</dbReference>
<dbReference type="GO" id="GO:0006412">
    <property type="term" value="P:translation"/>
    <property type="evidence" value="ECO:0007669"/>
    <property type="project" value="UniProtKB-UniRule"/>
</dbReference>
<dbReference type="SUPFAM" id="SSF46561">
    <property type="entry name" value="Ribosomal protein L29 (L29p)"/>
    <property type="match status" value="1"/>
</dbReference>
<name>A0A923NAN6_9FIRM</name>
<evidence type="ECO:0000256" key="2">
    <source>
        <dbReference type="ARBA" id="ARBA00022980"/>
    </source>
</evidence>
<dbReference type="FunFam" id="1.10.287.310:FF:000001">
    <property type="entry name" value="50S ribosomal protein L29"/>
    <property type="match status" value="1"/>
</dbReference>
<keyword evidence="7" id="KW-1185">Reference proteome</keyword>
<dbReference type="RefSeq" id="WP_177264450.1">
    <property type="nucleotide sequence ID" value="NZ_JACRWC010000013.1"/>
</dbReference>
<dbReference type="Pfam" id="PF00831">
    <property type="entry name" value="Ribosomal_L29"/>
    <property type="match status" value="1"/>
</dbReference>
<proteinExistence type="inferred from homology"/>